<keyword evidence="1" id="KW-1133">Transmembrane helix</keyword>
<sequence>MTGADWTVVLAAPLIGVAVIAVWDAVSAWTKALTEEKRDGNWRDRTYTFNDKVIFTTTVRAEDNGKPIPFKVTQGDWGSYVTLRWDALGRDEVWCRIEAQATPMPPIPWIPGGWPELQSLLMKDRAFNVITHMPRPGNAVQVEVRLLRWHASTPTRRDATHCKS</sequence>
<organism evidence="2 3">
    <name type="scientific">Terricaulis silvestris</name>
    <dbReference type="NCBI Taxonomy" id="2686094"/>
    <lineage>
        <taxon>Bacteria</taxon>
        <taxon>Pseudomonadati</taxon>
        <taxon>Pseudomonadota</taxon>
        <taxon>Alphaproteobacteria</taxon>
        <taxon>Caulobacterales</taxon>
        <taxon>Caulobacteraceae</taxon>
        <taxon>Terricaulis</taxon>
    </lineage>
</organism>
<gene>
    <name evidence="2" type="ORF">DSM104635_00553</name>
</gene>
<keyword evidence="3" id="KW-1185">Reference proteome</keyword>
<proteinExistence type="predicted"/>
<feature type="transmembrane region" description="Helical" evidence="1">
    <location>
        <begin position="6"/>
        <end position="29"/>
    </location>
</feature>
<keyword evidence="1" id="KW-0472">Membrane</keyword>
<accession>A0A6I6MIW8</accession>
<name>A0A6I6MIW8_9CAUL</name>
<evidence type="ECO:0000313" key="3">
    <source>
        <dbReference type="Proteomes" id="UP000431269"/>
    </source>
</evidence>
<dbReference type="RefSeq" id="WP_158764734.1">
    <property type="nucleotide sequence ID" value="NZ_CP047045.1"/>
</dbReference>
<dbReference type="EMBL" id="CP047045">
    <property type="protein sequence ID" value="QGZ93741.1"/>
    <property type="molecule type" value="Genomic_DNA"/>
</dbReference>
<dbReference type="AlphaFoldDB" id="A0A6I6MIW8"/>
<evidence type="ECO:0000313" key="2">
    <source>
        <dbReference type="EMBL" id="QGZ93741.1"/>
    </source>
</evidence>
<evidence type="ECO:0000256" key="1">
    <source>
        <dbReference type="SAM" id="Phobius"/>
    </source>
</evidence>
<dbReference type="Proteomes" id="UP000431269">
    <property type="component" value="Chromosome"/>
</dbReference>
<keyword evidence="1" id="KW-0812">Transmembrane</keyword>
<dbReference type="KEGG" id="tsv:DSM104635_00553"/>
<protein>
    <submittedName>
        <fullName evidence="2">Uncharacterized protein</fullName>
    </submittedName>
</protein>
<reference evidence="3" key="1">
    <citation type="submission" date="2019-12" db="EMBL/GenBank/DDBJ databases">
        <title>Complete genome of Terracaulis silvestris 0127_4.</title>
        <authorList>
            <person name="Vieira S."/>
            <person name="Riedel T."/>
            <person name="Sproer C."/>
            <person name="Pascual J."/>
            <person name="Boedeker C."/>
            <person name="Overmann J."/>
        </authorList>
    </citation>
    <scope>NUCLEOTIDE SEQUENCE [LARGE SCALE GENOMIC DNA]</scope>
    <source>
        <strain evidence="3">0127_4</strain>
    </source>
</reference>